<dbReference type="InterPro" id="IPR029063">
    <property type="entry name" value="SAM-dependent_MTases_sf"/>
</dbReference>
<comment type="similarity">
    <text evidence="1">Belongs to the methyltransferase superfamily. L-isoaspartyl/D-aspartyl protein methyltransferase family.</text>
</comment>
<protein>
    <recommendedName>
        <fullName evidence="2">Protein-L-isoaspartate O-methyltransferase</fullName>
    </recommendedName>
    <alternativeName>
        <fullName evidence="3">Protein L-isoaspartyl methyltransferase</fullName>
    </alternativeName>
</protein>
<dbReference type="GO" id="GO:0005737">
    <property type="term" value="C:cytoplasm"/>
    <property type="evidence" value="ECO:0007669"/>
    <property type="project" value="TreeGrafter"/>
</dbReference>
<accession>A0A8J7PZI4</accession>
<evidence type="ECO:0000256" key="3">
    <source>
        <dbReference type="ARBA" id="ARBA00030757"/>
    </source>
</evidence>
<evidence type="ECO:0000313" key="5">
    <source>
        <dbReference type="Proteomes" id="UP000664414"/>
    </source>
</evidence>
<dbReference type="SUPFAM" id="SSF53335">
    <property type="entry name" value="S-adenosyl-L-methionine-dependent methyltransferases"/>
    <property type="match status" value="1"/>
</dbReference>
<comment type="caution">
    <text evidence="4">The sequence shown here is derived from an EMBL/GenBank/DDBJ whole genome shotgun (WGS) entry which is preliminary data.</text>
</comment>
<dbReference type="Pfam" id="PF01135">
    <property type="entry name" value="PCMT"/>
    <property type="match status" value="1"/>
</dbReference>
<evidence type="ECO:0000256" key="1">
    <source>
        <dbReference type="ARBA" id="ARBA00005369"/>
    </source>
</evidence>
<evidence type="ECO:0000313" key="4">
    <source>
        <dbReference type="EMBL" id="MBN9412413.1"/>
    </source>
</evidence>
<dbReference type="Gene3D" id="3.40.50.150">
    <property type="entry name" value="Vaccinia Virus protein VP39"/>
    <property type="match status" value="1"/>
</dbReference>
<dbReference type="PANTHER" id="PTHR11579">
    <property type="entry name" value="PROTEIN-L-ISOASPARTATE O-METHYLTRANSFERASE"/>
    <property type="match status" value="1"/>
</dbReference>
<reference evidence="4" key="1">
    <citation type="submission" date="2021-02" db="EMBL/GenBank/DDBJ databases">
        <title>Thiocyanate and organic carbon inputs drive convergent selection for specific autotrophic Afipia and Thiobacillus strains within complex microbiomes.</title>
        <authorList>
            <person name="Huddy R.J."/>
            <person name="Sachdeva R."/>
            <person name="Kadzinga F."/>
            <person name="Kantor R.S."/>
            <person name="Harrison S.T.L."/>
            <person name="Banfield J.F."/>
        </authorList>
    </citation>
    <scope>NUCLEOTIDE SEQUENCE</scope>
    <source>
        <strain evidence="4">SCN18_10_11_15_R4_P_38_20</strain>
    </source>
</reference>
<dbReference type="GO" id="GO:0004719">
    <property type="term" value="F:protein-L-isoaspartate (D-aspartate) O-methyltransferase activity"/>
    <property type="evidence" value="ECO:0007669"/>
    <property type="project" value="InterPro"/>
</dbReference>
<dbReference type="PANTHER" id="PTHR11579:SF18">
    <property type="entry name" value="PROTEIN-L-ISOASPARTATE O-METHYLTRANSFERASE"/>
    <property type="match status" value="1"/>
</dbReference>
<proteinExistence type="inferred from homology"/>
<dbReference type="EMBL" id="JAFKGL010000010">
    <property type="protein sequence ID" value="MBN9412413.1"/>
    <property type="molecule type" value="Genomic_DNA"/>
</dbReference>
<organism evidence="4 5">
    <name type="scientific">Candidatus Paracaedimonas acanthamoebae</name>
    <dbReference type="NCBI Taxonomy" id="244581"/>
    <lineage>
        <taxon>Bacteria</taxon>
        <taxon>Pseudomonadati</taxon>
        <taxon>Pseudomonadota</taxon>
        <taxon>Alphaproteobacteria</taxon>
        <taxon>Holosporales</taxon>
        <taxon>Caedimonadaceae</taxon>
        <taxon>Candidatus Paracaedimonas</taxon>
    </lineage>
</organism>
<name>A0A8J7PZI4_9PROT</name>
<dbReference type="CDD" id="cd02440">
    <property type="entry name" value="AdoMet_MTases"/>
    <property type="match status" value="1"/>
</dbReference>
<dbReference type="Proteomes" id="UP000664414">
    <property type="component" value="Unassembled WGS sequence"/>
</dbReference>
<sequence>MTTIFEEMRQTMIQRQMVPQYVTHPKILQSFKILQREIFVPQEQRSVCYGDTYIAVAENRLMLAPVMLATLIQAAHIFPHEKVLALACSTGYAAIVLSYLAEKVIAIESSSIYVNQMNEAFENNEIFNAQSYLRPLREGCLEQAPYDVIFIEGSVEEIPGEIFAQLAEGGRIVTILSKGKQEPCQGVVIEKREGSLFTNVLFETKIPILKEFHLTKGFEF</sequence>
<dbReference type="InterPro" id="IPR000682">
    <property type="entry name" value="PCMT"/>
</dbReference>
<dbReference type="AlphaFoldDB" id="A0A8J7PZI4"/>
<gene>
    <name evidence="4" type="ORF">J0H12_00605</name>
</gene>
<evidence type="ECO:0000256" key="2">
    <source>
        <dbReference type="ARBA" id="ARBA00013346"/>
    </source>
</evidence>